<feature type="region of interest" description="Disordered" evidence="1">
    <location>
        <begin position="60"/>
        <end position="80"/>
    </location>
</feature>
<dbReference type="EMBL" id="JACTNZ010000011">
    <property type="protein sequence ID" value="KAG5524545.1"/>
    <property type="molecule type" value="Genomic_DNA"/>
</dbReference>
<comment type="caution">
    <text evidence="3">The sequence shown here is derived from an EMBL/GenBank/DDBJ whole genome shotgun (WGS) entry which is preliminary data.</text>
</comment>
<protein>
    <recommendedName>
        <fullName evidence="5">Transmembrane protein</fullName>
    </recommendedName>
</protein>
<gene>
    <name evidence="3" type="ORF">RHGRI_031266</name>
</gene>
<evidence type="ECO:0000313" key="4">
    <source>
        <dbReference type="Proteomes" id="UP000823749"/>
    </source>
</evidence>
<dbReference type="AlphaFoldDB" id="A0AAV6I9R4"/>
<reference evidence="3" key="1">
    <citation type="submission" date="2020-08" db="EMBL/GenBank/DDBJ databases">
        <title>Plant Genome Project.</title>
        <authorList>
            <person name="Zhang R.-G."/>
        </authorList>
    </citation>
    <scope>NUCLEOTIDE SEQUENCE</scope>
    <source>
        <strain evidence="3">WSP0</strain>
        <tissue evidence="3">Leaf</tissue>
    </source>
</reference>
<evidence type="ECO:0000256" key="2">
    <source>
        <dbReference type="SAM" id="Phobius"/>
    </source>
</evidence>
<evidence type="ECO:0000256" key="1">
    <source>
        <dbReference type="SAM" id="MobiDB-lite"/>
    </source>
</evidence>
<keyword evidence="2" id="KW-0812">Transmembrane</keyword>
<keyword evidence="2" id="KW-1133">Transmembrane helix</keyword>
<dbReference type="Proteomes" id="UP000823749">
    <property type="component" value="Chromosome 11"/>
</dbReference>
<sequence length="80" mass="8909">MAKHQRIPLMTLCIILLLLELQFFVLIPASRNPKSHSDRPKPPTIGGFALNRYKMIEDAFRPTSPGHSPGIGHDVPPGLR</sequence>
<feature type="transmembrane region" description="Helical" evidence="2">
    <location>
        <begin position="7"/>
        <end position="27"/>
    </location>
</feature>
<name>A0AAV6I9R4_9ERIC</name>
<evidence type="ECO:0008006" key="5">
    <source>
        <dbReference type="Google" id="ProtNLM"/>
    </source>
</evidence>
<evidence type="ECO:0000313" key="3">
    <source>
        <dbReference type="EMBL" id="KAG5524545.1"/>
    </source>
</evidence>
<accession>A0AAV6I9R4</accession>
<keyword evidence="2" id="KW-0472">Membrane</keyword>
<organism evidence="3 4">
    <name type="scientific">Rhododendron griersonianum</name>
    <dbReference type="NCBI Taxonomy" id="479676"/>
    <lineage>
        <taxon>Eukaryota</taxon>
        <taxon>Viridiplantae</taxon>
        <taxon>Streptophyta</taxon>
        <taxon>Embryophyta</taxon>
        <taxon>Tracheophyta</taxon>
        <taxon>Spermatophyta</taxon>
        <taxon>Magnoliopsida</taxon>
        <taxon>eudicotyledons</taxon>
        <taxon>Gunneridae</taxon>
        <taxon>Pentapetalae</taxon>
        <taxon>asterids</taxon>
        <taxon>Ericales</taxon>
        <taxon>Ericaceae</taxon>
        <taxon>Ericoideae</taxon>
        <taxon>Rhodoreae</taxon>
        <taxon>Rhododendron</taxon>
    </lineage>
</organism>
<keyword evidence="4" id="KW-1185">Reference proteome</keyword>
<proteinExistence type="predicted"/>